<dbReference type="EMBL" id="VUOB01000031">
    <property type="protein sequence ID" value="KAA2261110.1"/>
    <property type="molecule type" value="Genomic_DNA"/>
</dbReference>
<organism evidence="1 2">
    <name type="scientific">Solihabitans fulvus</name>
    <dbReference type="NCBI Taxonomy" id="1892852"/>
    <lineage>
        <taxon>Bacteria</taxon>
        <taxon>Bacillati</taxon>
        <taxon>Actinomycetota</taxon>
        <taxon>Actinomycetes</taxon>
        <taxon>Pseudonocardiales</taxon>
        <taxon>Pseudonocardiaceae</taxon>
        <taxon>Solihabitans</taxon>
    </lineage>
</organism>
<proteinExistence type="predicted"/>
<name>A0A5B2XDP5_9PSEU</name>
<comment type="caution">
    <text evidence="1">The sequence shown here is derived from an EMBL/GenBank/DDBJ whole genome shotgun (WGS) entry which is preliminary data.</text>
</comment>
<dbReference type="Proteomes" id="UP000323454">
    <property type="component" value="Unassembled WGS sequence"/>
</dbReference>
<keyword evidence="2" id="KW-1185">Reference proteome</keyword>
<protein>
    <submittedName>
        <fullName evidence="1">Uncharacterized protein</fullName>
    </submittedName>
</protein>
<sequence>MIETASLAGFWAAHGIWSVSDGETLIPMLGYEQPDGERGMTRFVLDDLGDGARAAQEALEANADGAHRAVAVVDAYLHLEEGKTDALIIDAVRYGLTPGTIRLAVPYRPKTDSTEFAVLRPQIIEINGFDSQDFEAVADAFFSGVDSHEQAAAVWNAHLDPSA</sequence>
<gene>
    <name evidence="1" type="ORF">F0L68_18810</name>
</gene>
<accession>A0A5B2XDP5</accession>
<dbReference type="RefSeq" id="WP_149850908.1">
    <property type="nucleotide sequence ID" value="NZ_VUOB01000031.1"/>
</dbReference>
<reference evidence="1 2" key="1">
    <citation type="submission" date="2019-09" db="EMBL/GenBank/DDBJ databases">
        <title>Goodfellowia gen. nov., a new genus of the Pseudonocardineae related to Actinoalloteichus, containing Goodfellowia coeruleoviolacea gen. nov., comb. nov. gen. nov., comb. nov.</title>
        <authorList>
            <person name="Labeda D."/>
        </authorList>
    </citation>
    <scope>NUCLEOTIDE SEQUENCE [LARGE SCALE GENOMIC DNA]</scope>
    <source>
        <strain evidence="1 2">AN110305</strain>
    </source>
</reference>
<dbReference type="AlphaFoldDB" id="A0A5B2XDP5"/>
<evidence type="ECO:0000313" key="2">
    <source>
        <dbReference type="Proteomes" id="UP000323454"/>
    </source>
</evidence>
<evidence type="ECO:0000313" key="1">
    <source>
        <dbReference type="EMBL" id="KAA2261110.1"/>
    </source>
</evidence>
<reference evidence="1 2" key="2">
    <citation type="submission" date="2019-09" db="EMBL/GenBank/DDBJ databases">
        <authorList>
            <person name="Jin C."/>
        </authorList>
    </citation>
    <scope>NUCLEOTIDE SEQUENCE [LARGE SCALE GENOMIC DNA]</scope>
    <source>
        <strain evidence="1 2">AN110305</strain>
    </source>
</reference>
<dbReference type="OrthoDB" id="9152201at2"/>